<dbReference type="EMBL" id="CP060636">
    <property type="protein sequence ID" value="QNM11550.1"/>
    <property type="molecule type" value="Genomic_DNA"/>
</dbReference>
<dbReference type="Gene3D" id="2.40.10.340">
    <property type="entry name" value="Rod shape-determining protein MreC, domain 1"/>
    <property type="match status" value="1"/>
</dbReference>
<gene>
    <name evidence="8" type="primary">mreC</name>
    <name evidence="8" type="ORF">H9Q80_15045</name>
</gene>
<evidence type="ECO:0000256" key="4">
    <source>
        <dbReference type="ARBA" id="ARBA00032089"/>
    </source>
</evidence>
<evidence type="ECO:0000256" key="6">
    <source>
        <dbReference type="SAM" id="Coils"/>
    </source>
</evidence>
<dbReference type="PANTHER" id="PTHR34138">
    <property type="entry name" value="CELL SHAPE-DETERMINING PROTEIN MREC"/>
    <property type="match status" value="1"/>
</dbReference>
<dbReference type="InterPro" id="IPR055342">
    <property type="entry name" value="MreC_beta-barrel_core"/>
</dbReference>
<dbReference type="InterPro" id="IPR042175">
    <property type="entry name" value="Cell/Rod_MreC_2"/>
</dbReference>
<dbReference type="PANTHER" id="PTHR34138:SF1">
    <property type="entry name" value="CELL SHAPE-DETERMINING PROTEIN MREC"/>
    <property type="match status" value="1"/>
</dbReference>
<dbReference type="KEGG" id="ehn:H9Q80_15045"/>
<dbReference type="InterPro" id="IPR042177">
    <property type="entry name" value="Cell/Rod_1"/>
</dbReference>
<feature type="coiled-coil region" evidence="6">
    <location>
        <begin position="83"/>
        <end position="110"/>
    </location>
</feature>
<feature type="domain" description="Rod shape-determining protein MreC beta-barrel core" evidence="7">
    <location>
        <begin position="122"/>
        <end position="272"/>
    </location>
</feature>
<keyword evidence="6" id="KW-0175">Coiled coil</keyword>
<dbReference type="AlphaFoldDB" id="A0A7G9GL68"/>
<keyword evidence="9" id="KW-1185">Reference proteome</keyword>
<evidence type="ECO:0000313" key="9">
    <source>
        <dbReference type="Proteomes" id="UP000515856"/>
    </source>
</evidence>
<organism evidence="8 9">
    <name type="scientific">[Eubacterium] hominis</name>
    <dbReference type="NCBI Taxonomy" id="2764325"/>
    <lineage>
        <taxon>Bacteria</taxon>
        <taxon>Bacillati</taxon>
        <taxon>Bacillota</taxon>
        <taxon>Erysipelotrichia</taxon>
        <taxon>Erysipelotrichales</taxon>
        <taxon>Erysipelotrichaceae</taxon>
        <taxon>Amedibacillus</taxon>
    </lineage>
</organism>
<accession>A0A7G9GL68</accession>
<comment type="similarity">
    <text evidence="1 5">Belongs to the MreC family.</text>
</comment>
<dbReference type="Proteomes" id="UP000515856">
    <property type="component" value="Chromosome"/>
</dbReference>
<dbReference type="RefSeq" id="WP_117452432.1">
    <property type="nucleotide sequence ID" value="NZ_CP060636.1"/>
</dbReference>
<dbReference type="PIRSF" id="PIRSF038471">
    <property type="entry name" value="MreC"/>
    <property type="match status" value="1"/>
</dbReference>
<evidence type="ECO:0000256" key="2">
    <source>
        <dbReference type="ARBA" id="ARBA00013855"/>
    </source>
</evidence>
<protein>
    <recommendedName>
        <fullName evidence="2 5">Cell shape-determining protein MreC</fullName>
    </recommendedName>
    <alternativeName>
        <fullName evidence="4 5">Cell shape protein MreC</fullName>
    </alternativeName>
</protein>
<evidence type="ECO:0000256" key="3">
    <source>
        <dbReference type="ARBA" id="ARBA00022960"/>
    </source>
</evidence>
<comment type="function">
    <text evidence="5">Involved in formation and maintenance of cell shape.</text>
</comment>
<dbReference type="GO" id="GO:0008360">
    <property type="term" value="P:regulation of cell shape"/>
    <property type="evidence" value="ECO:0007669"/>
    <property type="project" value="UniProtKB-KW"/>
</dbReference>
<dbReference type="Pfam" id="PF04085">
    <property type="entry name" value="MreC"/>
    <property type="match status" value="1"/>
</dbReference>
<dbReference type="Gene3D" id="2.40.10.350">
    <property type="entry name" value="Rod shape-determining protein MreC, domain 2"/>
    <property type="match status" value="1"/>
</dbReference>
<evidence type="ECO:0000313" key="8">
    <source>
        <dbReference type="EMBL" id="QNM11550.1"/>
    </source>
</evidence>
<sequence>MSKLNRLQKILLGLIAVFLILGVILRSMSGSLSGNLAYDGVSMLKYGLIDQPLQTLKGWMKDFSDLWAVKDENDNYKYLISTMPSIQAQNDELIRENTELKELLDLQKDETAYKLTYAKVKSRDQAYWNNQLTINKGKKDGIKEGMAVRTAKGLIGKISEVSEYSSTVKLLTSEDKQNNVIIKVSISDKEAVDGVLQSYDASKGRYVVQLFDTSDKIKQGQQVISSGKGEGYPGGIFIGTVDTVQALNNQTGQTVYVKPVDDFQSFETVAVVTGEK</sequence>
<reference evidence="8 9" key="1">
    <citation type="submission" date="2020-08" db="EMBL/GenBank/DDBJ databases">
        <authorList>
            <person name="Liu C."/>
            <person name="Sun Q."/>
        </authorList>
    </citation>
    <scope>NUCLEOTIDE SEQUENCE [LARGE SCALE GENOMIC DNA]</scope>
    <source>
        <strain evidence="8 9">NSJ-61</strain>
    </source>
</reference>
<evidence type="ECO:0000259" key="7">
    <source>
        <dbReference type="Pfam" id="PF04085"/>
    </source>
</evidence>
<evidence type="ECO:0000256" key="5">
    <source>
        <dbReference type="PIRNR" id="PIRNR038471"/>
    </source>
</evidence>
<dbReference type="NCBIfam" id="TIGR00219">
    <property type="entry name" value="mreC"/>
    <property type="match status" value="1"/>
</dbReference>
<dbReference type="GO" id="GO:0005886">
    <property type="term" value="C:plasma membrane"/>
    <property type="evidence" value="ECO:0007669"/>
    <property type="project" value="TreeGrafter"/>
</dbReference>
<name>A0A7G9GL68_9FIRM</name>
<proteinExistence type="inferred from homology"/>
<keyword evidence="3 5" id="KW-0133">Cell shape</keyword>
<evidence type="ECO:0000256" key="1">
    <source>
        <dbReference type="ARBA" id="ARBA00009369"/>
    </source>
</evidence>
<dbReference type="InterPro" id="IPR007221">
    <property type="entry name" value="MreC"/>
</dbReference>